<dbReference type="AlphaFoldDB" id="A0A4Q8ALF7"/>
<comment type="caution">
    <text evidence="4">The sequence shown here is derived from an EMBL/GenBank/DDBJ whole genome shotgun (WGS) entry which is preliminary data.</text>
</comment>
<keyword evidence="4" id="KW-0540">Nuclease</keyword>
<keyword evidence="4" id="KW-0255">Endonuclease</keyword>
<dbReference type="EMBL" id="SHLC01000001">
    <property type="protein sequence ID" value="RZU64709.1"/>
    <property type="molecule type" value="Genomic_DNA"/>
</dbReference>
<organism evidence="4 5">
    <name type="scientific">Microterricola gilva</name>
    <dbReference type="NCBI Taxonomy" id="393267"/>
    <lineage>
        <taxon>Bacteria</taxon>
        <taxon>Bacillati</taxon>
        <taxon>Actinomycetota</taxon>
        <taxon>Actinomycetes</taxon>
        <taxon>Micrococcales</taxon>
        <taxon>Microbacteriaceae</taxon>
        <taxon>Microterricola</taxon>
    </lineage>
</organism>
<evidence type="ECO:0000313" key="4">
    <source>
        <dbReference type="EMBL" id="RZU64709.1"/>
    </source>
</evidence>
<evidence type="ECO:0000313" key="5">
    <source>
        <dbReference type="Proteomes" id="UP000291483"/>
    </source>
</evidence>
<protein>
    <submittedName>
        <fullName evidence="4">Putative endonuclease</fullName>
    </submittedName>
</protein>
<evidence type="ECO:0000259" key="3">
    <source>
        <dbReference type="PROSITE" id="PS50164"/>
    </source>
</evidence>
<evidence type="ECO:0000256" key="1">
    <source>
        <dbReference type="ARBA" id="ARBA00007435"/>
    </source>
</evidence>
<sequence length="109" mass="12537">MPYMYIVECADKSFYVGSTWDVEQRVWQHNHDGGAAYTRRRRPVRLVYFEEYESIAEAHGREKQVQGWGRAKRRALIDGIGDTVLPSLAKKRFQTPRSGTESAPPPPVE</sequence>
<keyword evidence="5" id="KW-1185">Reference proteome</keyword>
<feature type="region of interest" description="Disordered" evidence="2">
    <location>
        <begin position="88"/>
        <end position="109"/>
    </location>
</feature>
<dbReference type="PROSITE" id="PS50164">
    <property type="entry name" value="GIY_YIG"/>
    <property type="match status" value="1"/>
</dbReference>
<proteinExistence type="inferred from homology"/>
<gene>
    <name evidence="4" type="ORF">EV379_1012</name>
</gene>
<dbReference type="GO" id="GO:0004519">
    <property type="term" value="F:endonuclease activity"/>
    <property type="evidence" value="ECO:0007669"/>
    <property type="project" value="UniProtKB-KW"/>
</dbReference>
<comment type="similarity">
    <text evidence="1">Belongs to the UPF0213 family.</text>
</comment>
<reference evidence="4 5" key="1">
    <citation type="submission" date="2019-02" db="EMBL/GenBank/DDBJ databases">
        <title>Sequencing the genomes of 1000 actinobacteria strains.</title>
        <authorList>
            <person name="Klenk H.-P."/>
        </authorList>
    </citation>
    <scope>NUCLEOTIDE SEQUENCE [LARGE SCALE GENOMIC DNA]</scope>
    <source>
        <strain evidence="4 5">DSM 18319</strain>
    </source>
</reference>
<dbReference type="SUPFAM" id="SSF82771">
    <property type="entry name" value="GIY-YIG endonuclease"/>
    <property type="match status" value="1"/>
</dbReference>
<keyword evidence="4" id="KW-0378">Hydrolase</keyword>
<accession>A0A4Q8ALF7</accession>
<dbReference type="OrthoDB" id="9797095at2"/>
<dbReference type="InterPro" id="IPR050190">
    <property type="entry name" value="UPF0213_domain"/>
</dbReference>
<feature type="domain" description="GIY-YIG" evidence="3">
    <location>
        <begin position="1"/>
        <end position="75"/>
    </location>
</feature>
<dbReference type="Proteomes" id="UP000291483">
    <property type="component" value="Unassembled WGS sequence"/>
</dbReference>
<name>A0A4Q8ALF7_9MICO</name>
<dbReference type="InterPro" id="IPR035901">
    <property type="entry name" value="GIY-YIG_endonuc_sf"/>
</dbReference>
<dbReference type="Gene3D" id="3.40.1440.10">
    <property type="entry name" value="GIY-YIG endonuclease"/>
    <property type="match status" value="1"/>
</dbReference>
<dbReference type="PANTHER" id="PTHR34477:SF1">
    <property type="entry name" value="UPF0213 PROTEIN YHBQ"/>
    <property type="match status" value="1"/>
</dbReference>
<dbReference type="InterPro" id="IPR000305">
    <property type="entry name" value="GIY-YIG_endonuc"/>
</dbReference>
<dbReference type="RefSeq" id="WP_130505164.1">
    <property type="nucleotide sequence ID" value="NZ_SHLC01000001.1"/>
</dbReference>
<dbReference type="CDD" id="cd10456">
    <property type="entry name" value="GIY-YIG_UPF0213"/>
    <property type="match status" value="1"/>
</dbReference>
<evidence type="ECO:0000256" key="2">
    <source>
        <dbReference type="SAM" id="MobiDB-lite"/>
    </source>
</evidence>
<dbReference type="Pfam" id="PF01541">
    <property type="entry name" value="GIY-YIG"/>
    <property type="match status" value="1"/>
</dbReference>
<dbReference type="PANTHER" id="PTHR34477">
    <property type="entry name" value="UPF0213 PROTEIN YHBQ"/>
    <property type="match status" value="1"/>
</dbReference>